<proteinExistence type="predicted"/>
<dbReference type="SUPFAM" id="SSF110849">
    <property type="entry name" value="ParB/Sulfiredoxin"/>
    <property type="match status" value="1"/>
</dbReference>
<accession>A0AA90ND22</accession>
<name>A0AA90ND22_9ACTN</name>
<gene>
    <name evidence="1" type="ORF">Q7X28_20290</name>
</gene>
<dbReference type="InterPro" id="IPR036086">
    <property type="entry name" value="ParB/Sulfiredoxin_sf"/>
</dbReference>
<protein>
    <submittedName>
        <fullName evidence="1">Chromosome partitioning protein ParB</fullName>
    </submittedName>
</protein>
<keyword evidence="2" id="KW-1185">Reference proteome</keyword>
<reference evidence="1" key="1">
    <citation type="submission" date="2023-08" db="EMBL/GenBank/DDBJ databases">
        <title>The draft genome of Tsukamurella strandjordii strain 050030.</title>
        <authorList>
            <person name="Zhao F."/>
            <person name="Feng Y."/>
            <person name="Zong Z."/>
        </authorList>
    </citation>
    <scope>NUCLEOTIDE SEQUENCE</scope>
    <source>
        <strain evidence="1">050030</strain>
    </source>
</reference>
<organism evidence="1 2">
    <name type="scientific">Tsukamurella strandjordii</name>
    <dbReference type="NCBI Taxonomy" id="147577"/>
    <lineage>
        <taxon>Bacteria</taxon>
        <taxon>Bacillati</taxon>
        <taxon>Actinomycetota</taxon>
        <taxon>Actinomycetes</taxon>
        <taxon>Mycobacteriales</taxon>
        <taxon>Tsukamurellaceae</taxon>
        <taxon>Tsukamurella</taxon>
    </lineage>
</organism>
<comment type="caution">
    <text evidence="1">The sequence shown here is derived from an EMBL/GenBank/DDBJ whole genome shotgun (WGS) entry which is preliminary data.</text>
</comment>
<dbReference type="RefSeq" id="WP_305112691.1">
    <property type="nucleotide sequence ID" value="NZ_BAAAII010000012.1"/>
</dbReference>
<dbReference type="AlphaFoldDB" id="A0AA90ND22"/>
<dbReference type="Proteomes" id="UP001178281">
    <property type="component" value="Unassembled WGS sequence"/>
</dbReference>
<evidence type="ECO:0000313" key="2">
    <source>
        <dbReference type="Proteomes" id="UP001178281"/>
    </source>
</evidence>
<dbReference type="EMBL" id="JAUTIX010000009">
    <property type="protein sequence ID" value="MDP0400262.1"/>
    <property type="molecule type" value="Genomic_DNA"/>
</dbReference>
<dbReference type="Gene3D" id="3.90.1530.10">
    <property type="entry name" value="Conserved hypothetical protein from pyrococcus furiosus pfu- 392566-001, ParB domain"/>
    <property type="match status" value="1"/>
</dbReference>
<sequence length="290" mass="33426">MARDTGFPDEDARSDFERSRRRAEIARLAAWIRRRPGDVNDVLPYDEVVGALGMVSERNLGLQVIPTAQIVGSVDRTRDFDRYFRPRTPALRARWQRLAAAQRRGEAMPPIEVKKIGDMYFVVDGHHRVSIAFARGFTTIDAYVTEVVTRVGADGISVRSDLLLKDHRRLFLERVPLTGEARDRIRMTNAWDYSVLAESVEAWGFRLVQETGQYLSREEVADRWYRDEFSPVVAMARDAGIMAQATDAEVYLFVACERYRLVRSHEWSPEIIDEVGERTTRKPWQPGQFF</sequence>
<evidence type="ECO:0000313" key="1">
    <source>
        <dbReference type="EMBL" id="MDP0400262.1"/>
    </source>
</evidence>